<proteinExistence type="predicted"/>
<gene>
    <name evidence="3" type="ordered locus">sce5136</name>
</gene>
<dbReference type="Proteomes" id="UP000002139">
    <property type="component" value="Chromosome"/>
</dbReference>
<evidence type="ECO:0000313" key="3">
    <source>
        <dbReference type="EMBL" id="CAN95299.1"/>
    </source>
</evidence>
<evidence type="ECO:0000256" key="2">
    <source>
        <dbReference type="SAM" id="Phobius"/>
    </source>
</evidence>
<feature type="region of interest" description="Disordered" evidence="1">
    <location>
        <begin position="1"/>
        <end position="21"/>
    </location>
</feature>
<keyword evidence="2" id="KW-0812">Transmembrane</keyword>
<feature type="transmembrane region" description="Helical" evidence="2">
    <location>
        <begin position="228"/>
        <end position="251"/>
    </location>
</feature>
<dbReference type="AlphaFoldDB" id="A9FRJ3"/>
<dbReference type="EMBL" id="AM746676">
    <property type="protein sequence ID" value="CAN95299.1"/>
    <property type="molecule type" value="Genomic_DNA"/>
</dbReference>
<name>A9FRJ3_SORC5</name>
<keyword evidence="2" id="KW-1133">Transmembrane helix</keyword>
<accession>A9FRJ3</accession>
<feature type="transmembrane region" description="Helical" evidence="2">
    <location>
        <begin position="147"/>
        <end position="172"/>
    </location>
</feature>
<evidence type="ECO:0000256" key="1">
    <source>
        <dbReference type="SAM" id="MobiDB-lite"/>
    </source>
</evidence>
<feature type="compositionally biased region" description="Pro residues" evidence="1">
    <location>
        <begin position="59"/>
        <end position="72"/>
    </location>
</feature>
<organism evidence="3 4">
    <name type="scientific">Sorangium cellulosum (strain So ce56)</name>
    <name type="common">Polyangium cellulosum (strain So ce56)</name>
    <dbReference type="NCBI Taxonomy" id="448385"/>
    <lineage>
        <taxon>Bacteria</taxon>
        <taxon>Pseudomonadati</taxon>
        <taxon>Myxococcota</taxon>
        <taxon>Polyangia</taxon>
        <taxon>Polyangiales</taxon>
        <taxon>Polyangiaceae</taxon>
        <taxon>Sorangium</taxon>
    </lineage>
</organism>
<evidence type="ECO:0000313" key="4">
    <source>
        <dbReference type="Proteomes" id="UP000002139"/>
    </source>
</evidence>
<dbReference type="KEGG" id="scl:sce5136"/>
<sequence length="252" mass="25966">MGRVHSRFVHPSAPPARVSSTSSAAAVRRRLVAWALALAGAVLASSAAAQAPAEGADRAPPPQLAPSAPPAAPAVEELPPQAMWEATVAAYEARIEALKYEADAVHDFVEAEDVRDARGRQIELELEATKRELRNFMERTTERNSTVMMVSGIVLAGLGAAALVTGAVLITAKHDEAATKHRDTYTVAVATAAGGAAAVGVGLPLYVIGKKRVLRKGLELRGLAAARLLVGPGAVAASPGAVPLGVGLRIAF</sequence>
<keyword evidence="2" id="KW-0472">Membrane</keyword>
<protein>
    <submittedName>
        <fullName evidence="3">Uncharacterized protein</fullName>
    </submittedName>
</protein>
<feature type="transmembrane region" description="Helical" evidence="2">
    <location>
        <begin position="184"/>
        <end position="208"/>
    </location>
</feature>
<feature type="region of interest" description="Disordered" evidence="1">
    <location>
        <begin position="53"/>
        <end position="74"/>
    </location>
</feature>
<dbReference type="STRING" id="448385.sce5136"/>
<keyword evidence="4" id="KW-1185">Reference proteome</keyword>
<reference evidence="3 4" key="1">
    <citation type="journal article" date="2007" name="Nat. Biotechnol.">
        <title>Complete genome sequence of the myxobacterium Sorangium cellulosum.</title>
        <authorList>
            <person name="Schneiker S."/>
            <person name="Perlova O."/>
            <person name="Kaiser O."/>
            <person name="Gerth K."/>
            <person name="Alici A."/>
            <person name="Altmeyer M.O."/>
            <person name="Bartels D."/>
            <person name="Bekel T."/>
            <person name="Beyer S."/>
            <person name="Bode E."/>
            <person name="Bode H.B."/>
            <person name="Bolten C.J."/>
            <person name="Choudhuri J.V."/>
            <person name="Doss S."/>
            <person name="Elnakady Y.A."/>
            <person name="Frank B."/>
            <person name="Gaigalat L."/>
            <person name="Goesmann A."/>
            <person name="Groeger C."/>
            <person name="Gross F."/>
            <person name="Jelsbak L."/>
            <person name="Jelsbak L."/>
            <person name="Kalinowski J."/>
            <person name="Kegler C."/>
            <person name="Knauber T."/>
            <person name="Konietzny S."/>
            <person name="Kopp M."/>
            <person name="Krause L."/>
            <person name="Krug D."/>
            <person name="Linke B."/>
            <person name="Mahmud T."/>
            <person name="Martinez-Arias R."/>
            <person name="McHardy A.C."/>
            <person name="Merai M."/>
            <person name="Meyer F."/>
            <person name="Mormann S."/>
            <person name="Munoz-Dorado J."/>
            <person name="Perez J."/>
            <person name="Pradella S."/>
            <person name="Rachid S."/>
            <person name="Raddatz G."/>
            <person name="Rosenau F."/>
            <person name="Rueckert C."/>
            <person name="Sasse F."/>
            <person name="Scharfe M."/>
            <person name="Schuster S.C."/>
            <person name="Suen G."/>
            <person name="Treuner-Lange A."/>
            <person name="Velicer G.J."/>
            <person name="Vorholter F.-J."/>
            <person name="Weissman K.J."/>
            <person name="Welch R.D."/>
            <person name="Wenzel S.C."/>
            <person name="Whitworth D.E."/>
            <person name="Wilhelm S."/>
            <person name="Wittmann C."/>
            <person name="Bloecker H."/>
            <person name="Puehler A."/>
            <person name="Mueller R."/>
        </authorList>
    </citation>
    <scope>NUCLEOTIDE SEQUENCE [LARGE SCALE GENOMIC DNA]</scope>
    <source>
        <strain evidence="4">So ce56</strain>
    </source>
</reference>
<dbReference type="HOGENOM" id="CLU_1102239_0_0_7"/>